<reference evidence="1 2" key="1">
    <citation type="submission" date="2019-07" db="EMBL/GenBank/DDBJ databases">
        <title>Gramella aestuarii sp. nov., isolated from a tidal flat, and emended description of Gramella echinicola.</title>
        <authorList>
            <person name="Liu L."/>
        </authorList>
    </citation>
    <scope>NUCLEOTIDE SEQUENCE [LARGE SCALE GENOMIC DNA]</scope>
    <source>
        <strain evidence="1 2">BS12</strain>
    </source>
</reference>
<evidence type="ECO:0000313" key="1">
    <source>
        <dbReference type="EMBL" id="MUP43807.1"/>
    </source>
</evidence>
<proteinExistence type="predicted"/>
<protein>
    <recommendedName>
        <fullName evidence="3">CYTH domain-containing protein</fullName>
    </recommendedName>
</protein>
<comment type="caution">
    <text evidence="1">The sequence shown here is derived from an EMBL/GenBank/DDBJ whole genome shotgun (WGS) entry which is preliminary data.</text>
</comment>
<dbReference type="AlphaFoldDB" id="A0A7K1LSR3"/>
<accession>A0A7K1LSR3</accession>
<sequence>MFNSKEIRWFFQTEVQSISKWFEDNAYTFENTEARIDYYLSLIEKEDVSIKLRENNIEVKHRRSRSDEEKLTSQAEGYFEKYTKWSFSSAEDDSLVHEITNEEKHDWLPVRKERMGFKLKKDMNGNIVKVKLEEFPPYGCQIEYTRLKVKDEAWYTFALEWFGDEELNFDLSLINEILGDHELKSQDSMGYAEFLKSL</sequence>
<evidence type="ECO:0000313" key="2">
    <source>
        <dbReference type="Proteomes" id="UP000460416"/>
    </source>
</evidence>
<evidence type="ECO:0008006" key="3">
    <source>
        <dbReference type="Google" id="ProtNLM"/>
    </source>
</evidence>
<keyword evidence="2" id="KW-1185">Reference proteome</keyword>
<gene>
    <name evidence="1" type="ORF">FLP08_14590</name>
</gene>
<dbReference type="Proteomes" id="UP000460416">
    <property type="component" value="Unassembled WGS sequence"/>
</dbReference>
<dbReference type="OrthoDB" id="979802at2"/>
<organism evidence="1 2">
    <name type="scientific">Christiangramia aestuarii</name>
    <dbReference type="NCBI Taxonomy" id="1028746"/>
    <lineage>
        <taxon>Bacteria</taxon>
        <taxon>Pseudomonadati</taxon>
        <taxon>Bacteroidota</taxon>
        <taxon>Flavobacteriia</taxon>
        <taxon>Flavobacteriales</taxon>
        <taxon>Flavobacteriaceae</taxon>
        <taxon>Christiangramia</taxon>
    </lineage>
</organism>
<dbReference type="RefSeq" id="WP_156277817.1">
    <property type="nucleotide sequence ID" value="NZ_BAABGI010000006.1"/>
</dbReference>
<dbReference type="EMBL" id="VJVW01000007">
    <property type="protein sequence ID" value="MUP43807.1"/>
    <property type="molecule type" value="Genomic_DNA"/>
</dbReference>
<name>A0A7K1LSR3_9FLAO</name>